<dbReference type="NCBIfam" id="NF033819">
    <property type="entry name" value="IS66_TnpB"/>
    <property type="match status" value="1"/>
</dbReference>
<dbReference type="PANTHER" id="PTHR36455">
    <property type="match status" value="1"/>
</dbReference>
<feature type="non-terminal residue" evidence="1">
    <location>
        <position position="1"/>
    </location>
</feature>
<dbReference type="InterPro" id="IPR008878">
    <property type="entry name" value="Transposase_IS66_Orf2"/>
</dbReference>
<dbReference type="Pfam" id="PF05717">
    <property type="entry name" value="TnpB_IS66"/>
    <property type="match status" value="1"/>
</dbReference>
<protein>
    <submittedName>
        <fullName evidence="1">Transposase</fullName>
    </submittedName>
</protein>
<proteinExistence type="predicted"/>
<accession>A0A1H5YKA1</accession>
<dbReference type="RefSeq" id="WP_258039477.1">
    <property type="nucleotide sequence ID" value="NZ_FNUX01000065.1"/>
</dbReference>
<reference evidence="1 2" key="1">
    <citation type="submission" date="2016-10" db="EMBL/GenBank/DDBJ databases">
        <authorList>
            <person name="de Groot N.N."/>
        </authorList>
    </citation>
    <scope>NUCLEOTIDE SEQUENCE [LARGE SCALE GENOMIC DNA]</scope>
    <source>
        <strain evidence="1 2">Nm13</strain>
    </source>
</reference>
<gene>
    <name evidence="1" type="ORF">SAMN05216334_1651</name>
</gene>
<sequence length="158" mass="17922">VDTGEDHTSCIGIRLFKTTLFRGSYTRTVDKCFTAMAGRIIEMSGLIAPVGQIWMVVEPVDMRRGIDGLSLIVQQTLGHSPCAGSAFVFCNRTRNRMKVLLWDGTGVWLCHRRLHQGRFVWPKLEEGCFELTQSYWEWLIAGVDWQRLSALPPAHLQA</sequence>
<dbReference type="AlphaFoldDB" id="A0A1H5YKA1"/>
<name>A0A1H5YKA1_9PROT</name>
<organism evidence="1 2">
    <name type="scientific">Nitrosomonas ureae</name>
    <dbReference type="NCBI Taxonomy" id="44577"/>
    <lineage>
        <taxon>Bacteria</taxon>
        <taxon>Pseudomonadati</taxon>
        <taxon>Pseudomonadota</taxon>
        <taxon>Betaproteobacteria</taxon>
        <taxon>Nitrosomonadales</taxon>
        <taxon>Nitrosomonadaceae</taxon>
        <taxon>Nitrosomonas</taxon>
    </lineage>
</organism>
<dbReference type="Proteomes" id="UP000236753">
    <property type="component" value="Unassembled WGS sequence"/>
</dbReference>
<dbReference type="PANTHER" id="PTHR36455:SF1">
    <property type="entry name" value="BLR8292 PROTEIN"/>
    <property type="match status" value="1"/>
</dbReference>
<evidence type="ECO:0000313" key="1">
    <source>
        <dbReference type="EMBL" id="SEG24102.1"/>
    </source>
</evidence>
<dbReference type="EMBL" id="FNUX01000065">
    <property type="protein sequence ID" value="SEG24102.1"/>
    <property type="molecule type" value="Genomic_DNA"/>
</dbReference>
<evidence type="ECO:0000313" key="2">
    <source>
        <dbReference type="Proteomes" id="UP000236753"/>
    </source>
</evidence>